<dbReference type="EC" id="7.1.1.1" evidence="3"/>
<name>A0AAU7DQS5_9BACT</name>
<dbReference type="GO" id="GO:0016491">
    <property type="term" value="F:oxidoreductase activity"/>
    <property type="evidence" value="ECO:0007669"/>
    <property type="project" value="UniProtKB-KW"/>
</dbReference>
<comment type="catalytic activity">
    <reaction evidence="8">
        <text>NAD(+) + NADPH + H(+)(in) = NADH + NADP(+) + H(+)(out)</text>
        <dbReference type="Rhea" id="RHEA:47992"/>
        <dbReference type="ChEBI" id="CHEBI:15378"/>
        <dbReference type="ChEBI" id="CHEBI:57540"/>
        <dbReference type="ChEBI" id="CHEBI:57783"/>
        <dbReference type="ChEBI" id="CHEBI:57945"/>
        <dbReference type="ChEBI" id="CHEBI:58349"/>
        <dbReference type="EC" id="7.1.1.1"/>
    </reaction>
</comment>
<dbReference type="InterPro" id="IPR007698">
    <property type="entry name" value="AlaDH/PNT_NAD(H)-bd"/>
</dbReference>
<dbReference type="AlphaFoldDB" id="A0AAU7DQS5"/>
<proteinExistence type="inferred from homology"/>
<evidence type="ECO:0000259" key="9">
    <source>
        <dbReference type="SMART" id="SM01002"/>
    </source>
</evidence>
<keyword evidence="5" id="KW-0521">NADP</keyword>
<evidence type="ECO:0000256" key="8">
    <source>
        <dbReference type="ARBA" id="ARBA00048202"/>
    </source>
</evidence>
<evidence type="ECO:0000256" key="2">
    <source>
        <dbReference type="ARBA" id="ARBA00005689"/>
    </source>
</evidence>
<dbReference type="Gene3D" id="3.40.50.720">
    <property type="entry name" value="NAD(P)-binding Rossmann-like Domain"/>
    <property type="match status" value="2"/>
</dbReference>
<evidence type="ECO:0000313" key="11">
    <source>
        <dbReference type="EMBL" id="XBH19415.1"/>
    </source>
</evidence>
<dbReference type="InterPro" id="IPR007886">
    <property type="entry name" value="AlaDH/PNT_N"/>
</dbReference>
<dbReference type="PROSITE" id="PS00837">
    <property type="entry name" value="ALADH_PNT_2"/>
    <property type="match status" value="1"/>
</dbReference>
<dbReference type="SMART" id="SM01003">
    <property type="entry name" value="AlaDh_PNT_N"/>
    <property type="match status" value="1"/>
</dbReference>
<dbReference type="GO" id="GO:0006740">
    <property type="term" value="P:NADPH regeneration"/>
    <property type="evidence" value="ECO:0007669"/>
    <property type="project" value="TreeGrafter"/>
</dbReference>
<dbReference type="CDD" id="cd05304">
    <property type="entry name" value="Rubrum_tdh"/>
    <property type="match status" value="1"/>
</dbReference>
<sequence length="382" mass="38801">MLLGILKETAPGETRVALLPENLKSLIAQGIMVAVESGAGRAAGASDEAYAATGATVTGDRPSILGEADLIPVVNAPSASDQALLKSGSAVIGFLRPLDAPAALATAIALHVTLFSMELVPRISRAQSMDALSSMATVAGYKAVINAAGILPRLFPMLMTAAGTIPPARVFVIGAGVAGLQAIATARRLGAVVEAYDVRAAAGEQVRSLGAKFLDVDLGGINTEGGGGYAAELSEEALDRGRDLIARTASHSDVIVTTAQVPGRPAPRLIRRDAVQAMRSGSVVVDIAAPAGGNCELTIPGLTQTLGGVTLMAPLNLPAECPVDASALYARNILNFLGLIVKKGELGIDMADEVLAGACVAHKGSPVNPRVAKLLETSIALT</sequence>
<evidence type="ECO:0000256" key="6">
    <source>
        <dbReference type="ARBA" id="ARBA00022967"/>
    </source>
</evidence>
<dbReference type="GO" id="GO:0008750">
    <property type="term" value="F:proton-translocating NAD(P)+ transhydrogenase activity"/>
    <property type="evidence" value="ECO:0007669"/>
    <property type="project" value="UniProtKB-EC"/>
</dbReference>
<organism evidence="11">
    <name type="scientific">Telmatobacter sp. DSM 110680</name>
    <dbReference type="NCBI Taxonomy" id="3036704"/>
    <lineage>
        <taxon>Bacteria</taxon>
        <taxon>Pseudomonadati</taxon>
        <taxon>Acidobacteriota</taxon>
        <taxon>Terriglobia</taxon>
        <taxon>Terriglobales</taxon>
        <taxon>Acidobacteriaceae</taxon>
        <taxon>Telmatobacter</taxon>
    </lineage>
</organism>
<evidence type="ECO:0000256" key="3">
    <source>
        <dbReference type="ARBA" id="ARBA00012943"/>
    </source>
</evidence>
<dbReference type="Pfam" id="PF01262">
    <property type="entry name" value="AlaDh_PNT_C"/>
    <property type="match status" value="1"/>
</dbReference>
<feature type="domain" description="Alanine dehydrogenase/pyridine nucleotide transhydrogenase N-terminal" evidence="10">
    <location>
        <begin position="4"/>
        <end position="139"/>
    </location>
</feature>
<dbReference type="InterPro" id="IPR008143">
    <property type="entry name" value="Ala_DH/PNT_CS2"/>
</dbReference>
<gene>
    <name evidence="11" type="ORF">P8935_08865</name>
</gene>
<dbReference type="PANTHER" id="PTHR10160:SF19">
    <property type="entry name" value="PROTON-TRANSLOCATING NAD(P)(+) TRANSHYDROGENASE"/>
    <property type="match status" value="1"/>
</dbReference>
<keyword evidence="11" id="KW-0560">Oxidoreductase</keyword>
<dbReference type="GO" id="GO:0005886">
    <property type="term" value="C:plasma membrane"/>
    <property type="evidence" value="ECO:0007669"/>
    <property type="project" value="TreeGrafter"/>
</dbReference>
<dbReference type="SMART" id="SM01002">
    <property type="entry name" value="AlaDh_PNT_C"/>
    <property type="match status" value="1"/>
</dbReference>
<dbReference type="SUPFAM" id="SSF52283">
    <property type="entry name" value="Formate/glycerate dehydrogenase catalytic domain-like"/>
    <property type="match status" value="1"/>
</dbReference>
<keyword evidence="4" id="KW-0547">Nucleotide-binding</keyword>
<keyword evidence="6" id="KW-1278">Translocase</keyword>
<accession>A0AAU7DQS5</accession>
<dbReference type="EMBL" id="CP121196">
    <property type="protein sequence ID" value="XBH19415.1"/>
    <property type="molecule type" value="Genomic_DNA"/>
</dbReference>
<dbReference type="GO" id="GO:0050661">
    <property type="term" value="F:NADP binding"/>
    <property type="evidence" value="ECO:0007669"/>
    <property type="project" value="TreeGrafter"/>
</dbReference>
<evidence type="ECO:0000256" key="4">
    <source>
        <dbReference type="ARBA" id="ARBA00022741"/>
    </source>
</evidence>
<comment type="similarity">
    <text evidence="2">Belongs to the AlaDH/PNT family.</text>
</comment>
<keyword evidence="7" id="KW-0520">NAD</keyword>
<protein>
    <recommendedName>
        <fullName evidence="3">proton-translocating NAD(P)(+) transhydrogenase</fullName>
        <ecNumber evidence="3">7.1.1.1</ecNumber>
    </recommendedName>
</protein>
<evidence type="ECO:0000256" key="5">
    <source>
        <dbReference type="ARBA" id="ARBA00022857"/>
    </source>
</evidence>
<dbReference type="NCBIfam" id="NF006942">
    <property type="entry name" value="PRK09424.1"/>
    <property type="match status" value="1"/>
</dbReference>
<evidence type="ECO:0000256" key="1">
    <source>
        <dbReference type="ARBA" id="ARBA00003943"/>
    </source>
</evidence>
<dbReference type="Pfam" id="PF05222">
    <property type="entry name" value="AlaDh_PNT_N"/>
    <property type="match status" value="1"/>
</dbReference>
<dbReference type="SUPFAM" id="SSF51735">
    <property type="entry name" value="NAD(P)-binding Rossmann-fold domains"/>
    <property type="match status" value="1"/>
</dbReference>
<reference evidence="11" key="1">
    <citation type="submission" date="2023-03" db="EMBL/GenBank/DDBJ databases">
        <title>Edaphobacter sp.</title>
        <authorList>
            <person name="Huber K.J."/>
            <person name="Papendorf J."/>
            <person name="Pilke C."/>
            <person name="Bunk B."/>
            <person name="Sproeer C."/>
            <person name="Pester M."/>
        </authorList>
    </citation>
    <scope>NUCLEOTIDE SEQUENCE</scope>
    <source>
        <strain evidence="11">DSM 110680</strain>
    </source>
</reference>
<dbReference type="PANTHER" id="PTHR10160">
    <property type="entry name" value="NAD(P) TRANSHYDROGENASE"/>
    <property type="match status" value="1"/>
</dbReference>
<dbReference type="InterPro" id="IPR036291">
    <property type="entry name" value="NAD(P)-bd_dom_sf"/>
</dbReference>
<feature type="domain" description="Alanine dehydrogenase/pyridine nucleotide transhydrogenase NAD(H)-binding" evidence="9">
    <location>
        <begin position="148"/>
        <end position="313"/>
    </location>
</feature>
<comment type="function">
    <text evidence="1">The transhydrogenation between NADH and NADP is coupled to respiration and ATP hydrolysis and functions as a proton pump across the membrane.</text>
</comment>
<evidence type="ECO:0000256" key="7">
    <source>
        <dbReference type="ARBA" id="ARBA00023027"/>
    </source>
</evidence>
<evidence type="ECO:0000259" key="10">
    <source>
        <dbReference type="SMART" id="SM01003"/>
    </source>
</evidence>
<dbReference type="RefSeq" id="WP_348264632.1">
    <property type="nucleotide sequence ID" value="NZ_CP121196.1"/>
</dbReference>